<dbReference type="InterPro" id="IPR032781">
    <property type="entry name" value="ABC_tran_Xtn"/>
</dbReference>
<evidence type="ECO:0000313" key="6">
    <source>
        <dbReference type="EMBL" id="MST96235.1"/>
    </source>
</evidence>
<feature type="coiled-coil region" evidence="4">
    <location>
        <begin position="563"/>
        <end position="605"/>
    </location>
</feature>
<dbReference type="FunFam" id="3.40.50.300:FF:000011">
    <property type="entry name" value="Putative ABC transporter ATP-binding component"/>
    <property type="match status" value="1"/>
</dbReference>
<evidence type="ECO:0000256" key="3">
    <source>
        <dbReference type="ARBA" id="ARBA00022840"/>
    </source>
</evidence>
<accession>A0A844G016</accession>
<dbReference type="Gene3D" id="3.40.50.300">
    <property type="entry name" value="P-loop containing nucleotide triphosphate hydrolases"/>
    <property type="match status" value="2"/>
</dbReference>
<dbReference type="PROSITE" id="PS00211">
    <property type="entry name" value="ABC_TRANSPORTER_1"/>
    <property type="match status" value="1"/>
</dbReference>
<dbReference type="InterPro" id="IPR017871">
    <property type="entry name" value="ABC_transporter-like_CS"/>
</dbReference>
<dbReference type="InterPro" id="IPR027417">
    <property type="entry name" value="P-loop_NTPase"/>
</dbReference>
<dbReference type="GO" id="GO:0016887">
    <property type="term" value="F:ATP hydrolysis activity"/>
    <property type="evidence" value="ECO:0007669"/>
    <property type="project" value="InterPro"/>
</dbReference>
<proteinExistence type="predicted"/>
<evidence type="ECO:0000313" key="7">
    <source>
        <dbReference type="Proteomes" id="UP000435649"/>
    </source>
</evidence>
<dbReference type="PROSITE" id="PS50893">
    <property type="entry name" value="ABC_TRANSPORTER_2"/>
    <property type="match status" value="2"/>
</dbReference>
<keyword evidence="4" id="KW-0175">Coiled coil</keyword>
<dbReference type="PANTHER" id="PTHR19211">
    <property type="entry name" value="ATP-BINDING TRANSPORT PROTEIN-RELATED"/>
    <property type="match status" value="1"/>
</dbReference>
<dbReference type="Pfam" id="PF00005">
    <property type="entry name" value="ABC_tran"/>
    <property type="match status" value="2"/>
</dbReference>
<dbReference type="EMBL" id="VUNS01000003">
    <property type="protein sequence ID" value="MST96235.1"/>
    <property type="molecule type" value="Genomic_DNA"/>
</dbReference>
<name>A0A844G016_9BACT</name>
<protein>
    <submittedName>
        <fullName evidence="6">ABC-F family ATP-binding cassette domain-containing protein</fullName>
    </submittedName>
</protein>
<dbReference type="CDD" id="cd03221">
    <property type="entry name" value="ABCF_EF-3"/>
    <property type="match status" value="2"/>
</dbReference>
<dbReference type="Pfam" id="PF12848">
    <property type="entry name" value="ABC_tran_Xtn"/>
    <property type="match status" value="1"/>
</dbReference>
<evidence type="ECO:0000256" key="4">
    <source>
        <dbReference type="SAM" id="Coils"/>
    </source>
</evidence>
<dbReference type="InterPro" id="IPR003439">
    <property type="entry name" value="ABC_transporter-like_ATP-bd"/>
</dbReference>
<keyword evidence="3 6" id="KW-0067">ATP-binding</keyword>
<comment type="caution">
    <text evidence="6">The sequence shown here is derived from an EMBL/GenBank/DDBJ whole genome shotgun (WGS) entry which is preliminary data.</text>
</comment>
<organism evidence="6 7">
    <name type="scientific">Victivallis lenta</name>
    <dbReference type="NCBI Taxonomy" id="2606640"/>
    <lineage>
        <taxon>Bacteria</taxon>
        <taxon>Pseudomonadati</taxon>
        <taxon>Lentisphaerota</taxon>
        <taxon>Lentisphaeria</taxon>
        <taxon>Victivallales</taxon>
        <taxon>Victivallaceae</taxon>
        <taxon>Victivallis</taxon>
    </lineage>
</organism>
<dbReference type="Proteomes" id="UP000435649">
    <property type="component" value="Unassembled WGS sequence"/>
</dbReference>
<evidence type="ECO:0000256" key="1">
    <source>
        <dbReference type="ARBA" id="ARBA00022737"/>
    </source>
</evidence>
<dbReference type="RefSeq" id="WP_106053961.1">
    <property type="nucleotide sequence ID" value="NZ_CALXOB010000006.1"/>
</dbReference>
<dbReference type="SUPFAM" id="SSF52540">
    <property type="entry name" value="P-loop containing nucleoside triphosphate hydrolases"/>
    <property type="match status" value="2"/>
</dbReference>
<dbReference type="InterPro" id="IPR050611">
    <property type="entry name" value="ABCF"/>
</dbReference>
<dbReference type="AlphaFoldDB" id="A0A844G016"/>
<keyword evidence="7" id="KW-1185">Reference proteome</keyword>
<dbReference type="PANTHER" id="PTHR19211:SF14">
    <property type="entry name" value="ATP-BINDING CASSETTE SUB-FAMILY F MEMBER 1"/>
    <property type="match status" value="1"/>
</dbReference>
<dbReference type="InterPro" id="IPR003593">
    <property type="entry name" value="AAA+_ATPase"/>
</dbReference>
<gene>
    <name evidence="6" type="ORF">FYJ85_04135</name>
</gene>
<feature type="domain" description="ABC transporter" evidence="5">
    <location>
        <begin position="2"/>
        <end position="260"/>
    </location>
</feature>
<feature type="coiled-coil region" evidence="4">
    <location>
        <begin position="245"/>
        <end position="283"/>
    </location>
</feature>
<dbReference type="SMART" id="SM00382">
    <property type="entry name" value="AAA"/>
    <property type="match status" value="2"/>
</dbReference>
<evidence type="ECO:0000259" key="5">
    <source>
        <dbReference type="PROSITE" id="PS50893"/>
    </source>
</evidence>
<reference evidence="6 7" key="1">
    <citation type="submission" date="2019-08" db="EMBL/GenBank/DDBJ databases">
        <title>In-depth cultivation of the pig gut microbiome towards novel bacterial diversity and tailored functional studies.</title>
        <authorList>
            <person name="Wylensek D."/>
            <person name="Hitch T.C.A."/>
            <person name="Clavel T."/>
        </authorList>
    </citation>
    <scope>NUCLEOTIDE SEQUENCE [LARGE SCALE GENOMIC DNA]</scope>
    <source>
        <strain evidence="6 7">BBE-744-WT-12</strain>
    </source>
</reference>
<evidence type="ECO:0000256" key="2">
    <source>
        <dbReference type="ARBA" id="ARBA00022741"/>
    </source>
</evidence>
<keyword evidence="1" id="KW-0677">Repeat</keyword>
<feature type="domain" description="ABC transporter" evidence="5">
    <location>
        <begin position="328"/>
        <end position="544"/>
    </location>
</feature>
<keyword evidence="2" id="KW-0547">Nucleotide-binding</keyword>
<sequence length="657" mass="73451">MIDFKDVTKTYAGDVILDSVTFRVNSGDRVGMVGPNGAGKSTIFGIITGEVVPDRGSVSIPKAMRLGTLKQHLPDDEVSRRLLEFTADAIPELRGMHEELHRLEEQLHRGVDDDDELQSLLDRHGQLQSTVEHLGAYRLEVEAEQALSNLGFREADFERPLSSFSGGWRMRAALARVLISQPDILLLDEPSNYLDIPAVEWLCKFLKSFPGTLLLISHDRFLLRKLTGLTLEVNAGQVTRYPGDYDYYRREREERRRNLEAAKRNSDRKKEHLERVIDRFRAKSSKAAQAKSWQKALDKMEEIELPDDLSYHGAIRFPAPPPGGIEAARIENLSFGYTPEKLLFRDVNLAIDAGDKLAFIGYNGMGKTTLLKLLIGRLKPTSGRIVLGHHSVIGYQAQEFADLLVPEQSVYDVVRGNLPAGAPASGLMNVLGSFGFSGDAASKQCKVLSGGEKIRLLFARIFVNPPNFLVLDEPTTHLDIAARELLQEALKSYPGTVCVVSHDIEFVRNVATGIIAMEPPGIRKYFGNYDYYLEKSAELRAAGLTDTPEQEMQIGSPDLARNRRRARAQARNALAARKKAAEQKVADLEKKLETLEKRQAELVEQLSGDGKVDFASVNRELVQVQRSLEQGMADWETAASELEEIRLENERIHQELN</sequence>
<dbReference type="GO" id="GO:0005524">
    <property type="term" value="F:ATP binding"/>
    <property type="evidence" value="ECO:0007669"/>
    <property type="project" value="UniProtKB-KW"/>
</dbReference>